<evidence type="ECO:0000256" key="1">
    <source>
        <dbReference type="ARBA" id="ARBA00004651"/>
    </source>
</evidence>
<keyword evidence="4 6" id="KW-1133">Transmembrane helix</keyword>
<evidence type="ECO:0000256" key="2">
    <source>
        <dbReference type="ARBA" id="ARBA00022475"/>
    </source>
</evidence>
<keyword evidence="5 6" id="KW-0472">Membrane</keyword>
<feature type="transmembrane region" description="Helical" evidence="6">
    <location>
        <begin position="46"/>
        <end position="66"/>
    </location>
</feature>
<evidence type="ECO:0000313" key="8">
    <source>
        <dbReference type="EMBL" id="GIQ64756.1"/>
    </source>
</evidence>
<dbReference type="InterPro" id="IPR027379">
    <property type="entry name" value="CLS_N"/>
</dbReference>
<keyword evidence="2" id="KW-1003">Cell membrane</keyword>
<evidence type="ECO:0000313" key="9">
    <source>
        <dbReference type="Proteomes" id="UP000680304"/>
    </source>
</evidence>
<evidence type="ECO:0000256" key="5">
    <source>
        <dbReference type="ARBA" id="ARBA00023136"/>
    </source>
</evidence>
<keyword evidence="9" id="KW-1185">Reference proteome</keyword>
<accession>A0ABQ4NA17</accession>
<keyword evidence="3 6" id="KW-0812">Transmembrane</keyword>
<dbReference type="Proteomes" id="UP000680304">
    <property type="component" value="Unassembled WGS sequence"/>
</dbReference>
<organism evidence="8 9">
    <name type="scientific">Paenibacillus cisolokensis</name>
    <dbReference type="NCBI Taxonomy" id="1658519"/>
    <lineage>
        <taxon>Bacteria</taxon>
        <taxon>Bacillati</taxon>
        <taxon>Bacillota</taxon>
        <taxon>Bacilli</taxon>
        <taxon>Bacillales</taxon>
        <taxon>Paenibacillaceae</taxon>
        <taxon>Paenibacillus</taxon>
    </lineage>
</organism>
<reference evidence="8 9" key="1">
    <citation type="submission" date="2021-04" db="EMBL/GenBank/DDBJ databases">
        <title>Draft genome sequence of Paenibacillus cisolokensis, LC2-13A.</title>
        <authorList>
            <person name="Uke A."/>
            <person name="Chhe C."/>
            <person name="Baramee S."/>
            <person name="Kosugi A."/>
        </authorList>
    </citation>
    <scope>NUCLEOTIDE SEQUENCE [LARGE SCALE GENOMIC DNA]</scope>
    <source>
        <strain evidence="8 9">LC2-13A</strain>
    </source>
</reference>
<comment type="caution">
    <text evidence="8">The sequence shown here is derived from an EMBL/GenBank/DDBJ whole genome shotgun (WGS) entry which is preliminary data.</text>
</comment>
<evidence type="ECO:0000256" key="6">
    <source>
        <dbReference type="SAM" id="Phobius"/>
    </source>
</evidence>
<dbReference type="EMBL" id="BOVJ01000106">
    <property type="protein sequence ID" value="GIQ64756.1"/>
    <property type="molecule type" value="Genomic_DNA"/>
</dbReference>
<sequence>MNDMDFHWSDPKLWQIIGPVVVVQLILMVAALTALIKAEHTRGPKWVWAIVIVVVNIIGPVAFFLFGRRMDG</sequence>
<dbReference type="Pfam" id="PF13396">
    <property type="entry name" value="PLDc_N"/>
    <property type="match status" value="1"/>
</dbReference>
<proteinExistence type="predicted"/>
<evidence type="ECO:0000259" key="7">
    <source>
        <dbReference type="Pfam" id="PF13396"/>
    </source>
</evidence>
<name>A0ABQ4NA17_9BACL</name>
<protein>
    <submittedName>
        <fullName evidence="8">Negative regulatory protein YxlE</fullName>
    </submittedName>
</protein>
<evidence type="ECO:0000256" key="3">
    <source>
        <dbReference type="ARBA" id="ARBA00022692"/>
    </source>
</evidence>
<feature type="domain" description="Cardiolipin synthase N-terminal" evidence="7">
    <location>
        <begin position="26"/>
        <end position="68"/>
    </location>
</feature>
<gene>
    <name evidence="8" type="primary">yxlE</name>
    <name evidence="8" type="ORF">PACILC2_33240</name>
</gene>
<evidence type="ECO:0000256" key="4">
    <source>
        <dbReference type="ARBA" id="ARBA00022989"/>
    </source>
</evidence>
<comment type="subcellular location">
    <subcellularLocation>
        <location evidence="1">Cell membrane</location>
        <topology evidence="1">Multi-pass membrane protein</topology>
    </subcellularLocation>
</comment>
<feature type="transmembrane region" description="Helical" evidence="6">
    <location>
        <begin position="13"/>
        <end position="34"/>
    </location>
</feature>